<feature type="region of interest" description="Disordered" evidence="1">
    <location>
        <begin position="57"/>
        <end position="142"/>
    </location>
</feature>
<dbReference type="Proteomes" id="UP000600080">
    <property type="component" value="Unassembled WGS sequence"/>
</dbReference>
<feature type="compositionally biased region" description="Basic and acidic residues" evidence="1">
    <location>
        <begin position="132"/>
        <end position="142"/>
    </location>
</feature>
<dbReference type="PANTHER" id="PTHR43252:SF6">
    <property type="entry name" value="NEGATIVE TRANSCRIPTION REGULATOR PADR"/>
    <property type="match status" value="1"/>
</dbReference>
<comment type="caution">
    <text evidence="3">The sequence shown here is derived from an EMBL/GenBank/DDBJ whole genome shotgun (WGS) entry which is preliminary data.</text>
</comment>
<dbReference type="EMBL" id="BMND01000001">
    <property type="protein sequence ID" value="GGN31114.1"/>
    <property type="molecule type" value="Genomic_DNA"/>
</dbReference>
<dbReference type="PANTHER" id="PTHR43252">
    <property type="entry name" value="TRANSCRIPTIONAL REGULATOR YQJI"/>
    <property type="match status" value="1"/>
</dbReference>
<evidence type="ECO:0000313" key="3">
    <source>
        <dbReference type="EMBL" id="GGN31114.1"/>
    </source>
</evidence>
<sequence>MRAALAQVAQSAERPAGSAGRAPRAGRRGASLLRVHLSTIGQRVRLCTVRAAGPGAEHGAGAGPGASGCPPRVPAPRPAAPPANPSGRRVPTTRVARRGPRPLSSAPPDGSWRGPLRCRTGRDRTLPTVTQKRADVEKTGETDRSALPATGWAVLGLLSFGDELSGYDLKKWSDRSLRFFYWSPSFSQIYGELKRLEKAGYVSARSVAQETGHRDKRVYVITDEGMAAVRHWAREAPVEPPVLKHGVMLRLWLGHLLEADRMREVLGRHREYAETMRQRAETDGADTRAGEAGAPPSLVAKWSQRYYAAERDLADAMLADLTELAELTDRDERGGRRT</sequence>
<feature type="domain" description="Transcription regulator PadR N-terminal" evidence="2">
    <location>
        <begin position="154"/>
        <end position="229"/>
    </location>
</feature>
<gene>
    <name evidence="3" type="ORF">GCM10012285_00680</name>
</gene>
<dbReference type="InterPro" id="IPR005149">
    <property type="entry name" value="Tscrpt_reg_PadR_N"/>
</dbReference>
<proteinExistence type="predicted"/>
<organism evidence="3 4">
    <name type="scientific">Streptomyces kronopolitis</name>
    <dbReference type="NCBI Taxonomy" id="1612435"/>
    <lineage>
        <taxon>Bacteria</taxon>
        <taxon>Bacillati</taxon>
        <taxon>Actinomycetota</taxon>
        <taxon>Actinomycetes</taxon>
        <taxon>Kitasatosporales</taxon>
        <taxon>Streptomycetaceae</taxon>
        <taxon>Streptomyces</taxon>
    </lineage>
</organism>
<dbReference type="Gene3D" id="1.10.10.10">
    <property type="entry name" value="Winged helix-like DNA-binding domain superfamily/Winged helix DNA-binding domain"/>
    <property type="match status" value="1"/>
</dbReference>
<name>A0ABQ2IXZ3_9ACTN</name>
<evidence type="ECO:0000259" key="2">
    <source>
        <dbReference type="Pfam" id="PF03551"/>
    </source>
</evidence>
<accession>A0ABQ2IXZ3</accession>
<feature type="compositionally biased region" description="Pro residues" evidence="1">
    <location>
        <begin position="71"/>
        <end position="84"/>
    </location>
</feature>
<keyword evidence="4" id="KW-1185">Reference proteome</keyword>
<dbReference type="SUPFAM" id="SSF46785">
    <property type="entry name" value="Winged helix' DNA-binding domain"/>
    <property type="match status" value="1"/>
</dbReference>
<evidence type="ECO:0000313" key="4">
    <source>
        <dbReference type="Proteomes" id="UP000600080"/>
    </source>
</evidence>
<feature type="region of interest" description="Disordered" evidence="1">
    <location>
        <begin position="1"/>
        <end position="27"/>
    </location>
</feature>
<reference evidence="4" key="1">
    <citation type="journal article" date="2019" name="Int. J. Syst. Evol. Microbiol.">
        <title>The Global Catalogue of Microorganisms (GCM) 10K type strain sequencing project: providing services to taxonomists for standard genome sequencing and annotation.</title>
        <authorList>
            <consortium name="The Broad Institute Genomics Platform"/>
            <consortium name="The Broad Institute Genome Sequencing Center for Infectious Disease"/>
            <person name="Wu L."/>
            <person name="Ma J."/>
        </authorList>
    </citation>
    <scope>NUCLEOTIDE SEQUENCE [LARGE SCALE GENOMIC DNA]</scope>
    <source>
        <strain evidence="4">CGMCC 4.7323</strain>
    </source>
</reference>
<dbReference type="InterPro" id="IPR036390">
    <property type="entry name" value="WH_DNA-bd_sf"/>
</dbReference>
<feature type="compositionally biased region" description="Low complexity" evidence="1">
    <location>
        <begin position="14"/>
        <end position="27"/>
    </location>
</feature>
<evidence type="ECO:0000256" key="1">
    <source>
        <dbReference type="SAM" id="MobiDB-lite"/>
    </source>
</evidence>
<protein>
    <recommendedName>
        <fullName evidence="2">Transcription regulator PadR N-terminal domain-containing protein</fullName>
    </recommendedName>
</protein>
<dbReference type="Pfam" id="PF03551">
    <property type="entry name" value="PadR"/>
    <property type="match status" value="1"/>
</dbReference>
<dbReference type="InterPro" id="IPR036388">
    <property type="entry name" value="WH-like_DNA-bd_sf"/>
</dbReference>
<feature type="compositionally biased region" description="Gly residues" evidence="1">
    <location>
        <begin position="57"/>
        <end position="66"/>
    </location>
</feature>